<comment type="caution">
    <text evidence="2">The sequence shown here is derived from an EMBL/GenBank/DDBJ whole genome shotgun (WGS) entry which is preliminary data.</text>
</comment>
<protein>
    <submittedName>
        <fullName evidence="2">DUF262 domain-containing protein</fullName>
    </submittedName>
</protein>
<organism evidence="2 3">
    <name type="scientific">Kribbella albertanoniae</name>
    <dbReference type="NCBI Taxonomy" id="1266829"/>
    <lineage>
        <taxon>Bacteria</taxon>
        <taxon>Bacillati</taxon>
        <taxon>Actinomycetota</taxon>
        <taxon>Actinomycetes</taxon>
        <taxon>Propionibacteriales</taxon>
        <taxon>Kribbellaceae</taxon>
        <taxon>Kribbella</taxon>
    </lineage>
</organism>
<evidence type="ECO:0000313" key="2">
    <source>
        <dbReference type="EMBL" id="TDC25311.1"/>
    </source>
</evidence>
<evidence type="ECO:0000313" key="3">
    <source>
        <dbReference type="Proteomes" id="UP000295075"/>
    </source>
</evidence>
<dbReference type="PANTHER" id="PTHR39639:SF1">
    <property type="entry name" value="DUF262 DOMAIN-CONTAINING PROTEIN"/>
    <property type="match status" value="1"/>
</dbReference>
<accession>A0A4R4PSH0</accession>
<evidence type="ECO:0000259" key="1">
    <source>
        <dbReference type="Pfam" id="PF03235"/>
    </source>
</evidence>
<dbReference type="Proteomes" id="UP000295075">
    <property type="component" value="Unassembled WGS sequence"/>
</dbReference>
<dbReference type="SUPFAM" id="SSF110849">
    <property type="entry name" value="ParB/Sulfiredoxin"/>
    <property type="match status" value="1"/>
</dbReference>
<dbReference type="EMBL" id="SMKA01000125">
    <property type="protein sequence ID" value="TDC25311.1"/>
    <property type="molecule type" value="Genomic_DNA"/>
</dbReference>
<gene>
    <name evidence="2" type="ORF">E1261_24385</name>
</gene>
<proteinExistence type="predicted"/>
<feature type="domain" description="GmrSD restriction endonucleases N-terminal" evidence="1">
    <location>
        <begin position="11"/>
        <end position="159"/>
    </location>
</feature>
<dbReference type="InterPro" id="IPR036086">
    <property type="entry name" value="ParB/Sulfiredoxin_sf"/>
</dbReference>
<name>A0A4R4PSH0_9ACTN</name>
<dbReference type="OrthoDB" id="9787127at2"/>
<reference evidence="2 3" key="1">
    <citation type="submission" date="2019-03" db="EMBL/GenBank/DDBJ databases">
        <title>Draft genome sequences of novel Actinobacteria.</title>
        <authorList>
            <person name="Sahin N."/>
            <person name="Ay H."/>
            <person name="Saygin H."/>
        </authorList>
    </citation>
    <scope>NUCLEOTIDE SEQUENCE [LARGE SCALE GENOMIC DNA]</scope>
    <source>
        <strain evidence="2 3">JCM 30547</strain>
    </source>
</reference>
<dbReference type="AlphaFoldDB" id="A0A4R4PSH0"/>
<dbReference type="PANTHER" id="PTHR39639">
    <property type="entry name" value="CHROMOSOME 16, WHOLE GENOME SHOTGUN SEQUENCE"/>
    <property type="match status" value="1"/>
</dbReference>
<dbReference type="Pfam" id="PF03235">
    <property type="entry name" value="GmrSD_N"/>
    <property type="match status" value="1"/>
</dbReference>
<keyword evidence="3" id="KW-1185">Reference proteome</keyword>
<sequence>MLKFEPKDPDIETLVGRIRRGLIDLQPDFQRGEVWPASKKQRLIDSILRRWHIPPIHLVAREDGTFDVLDGQQRLTAIRDFVRNDFPVGSKIEPLDAGIEGLSGLRYNDLPPAVRNSFDTFPIRIFELRDYSSEEPHELFFRLNQPTTLTEAEKRNAFIGSPRNQVKQLTRWAIDEGMTPERIGFSNARMAYDDLLARFLITVEQGTLLEKVTAAKVTNRYRRDDEFSERVLTEAKAALKHVLSSPPFQARAEGVKPNKATIHTWLCVAAKLHRSDSLSALGEVLDSTMLWVEQSRFLRDMHARMGPTASGTLAVFHDRSTSRVADVSSVILRDLTAWMFLAWHLGVTGPTDTSRPTELTRISANPLLQLGHEFALSNDAWEFVRQEPSDLDAGLLSFATRADWGGASWL</sequence>
<dbReference type="InterPro" id="IPR004919">
    <property type="entry name" value="GmrSD_N"/>
</dbReference>